<evidence type="ECO:0000313" key="1">
    <source>
        <dbReference type="EMBL" id="OMP05579.1"/>
    </source>
</evidence>
<name>A0A1R3KEU9_9ROSI</name>
<organism evidence="1 2">
    <name type="scientific">Corchorus olitorius</name>
    <dbReference type="NCBI Taxonomy" id="93759"/>
    <lineage>
        <taxon>Eukaryota</taxon>
        <taxon>Viridiplantae</taxon>
        <taxon>Streptophyta</taxon>
        <taxon>Embryophyta</taxon>
        <taxon>Tracheophyta</taxon>
        <taxon>Spermatophyta</taxon>
        <taxon>Magnoliopsida</taxon>
        <taxon>eudicotyledons</taxon>
        <taxon>Gunneridae</taxon>
        <taxon>Pentapetalae</taxon>
        <taxon>rosids</taxon>
        <taxon>malvids</taxon>
        <taxon>Malvales</taxon>
        <taxon>Malvaceae</taxon>
        <taxon>Grewioideae</taxon>
        <taxon>Apeibeae</taxon>
        <taxon>Corchorus</taxon>
    </lineage>
</organism>
<gene>
    <name evidence="1" type="ORF">COLO4_08744</name>
</gene>
<proteinExistence type="predicted"/>
<sequence length="157" mass="17159">MYDGRVWAALGSFGLGGDGINKSSLMSFSREIIGRQNKTATDSKNQFVQWGVTGVAGIYRSSSSSLSSYKLIPLSDIDLPTNFIAIRRRIHSFESELDGWLVGRGSSTMGLAEQQRFSLNMVLDFSASKLGWDSRLLAATYSVNIQNDVAKNINAPV</sequence>
<dbReference type="EMBL" id="AWUE01013939">
    <property type="protein sequence ID" value="OMP05579.1"/>
    <property type="molecule type" value="Genomic_DNA"/>
</dbReference>
<reference evidence="2" key="1">
    <citation type="submission" date="2013-09" db="EMBL/GenBank/DDBJ databases">
        <title>Corchorus olitorius genome sequencing.</title>
        <authorList>
            <person name="Alam M."/>
            <person name="Haque M.S."/>
            <person name="Islam M.S."/>
            <person name="Emdad E.M."/>
            <person name="Islam M.M."/>
            <person name="Ahmed B."/>
            <person name="Halim A."/>
            <person name="Hossen Q.M.M."/>
            <person name="Hossain M.Z."/>
            <person name="Ahmed R."/>
            <person name="Khan M.M."/>
            <person name="Islam R."/>
            <person name="Rashid M.M."/>
            <person name="Khan S.A."/>
            <person name="Rahman M.S."/>
            <person name="Alam M."/>
            <person name="Yahiya A.S."/>
            <person name="Khan M.S."/>
            <person name="Azam M.S."/>
            <person name="Haque T."/>
            <person name="Lashkar M.Z.H."/>
            <person name="Akhand A.I."/>
            <person name="Morshed G."/>
            <person name="Roy S."/>
            <person name="Uddin K.S."/>
            <person name="Rabeya T."/>
            <person name="Hossain A.S."/>
            <person name="Chowdhury A."/>
            <person name="Snigdha A.R."/>
            <person name="Mortoza M.S."/>
            <person name="Matin S.A."/>
            <person name="Hoque S.M.E."/>
            <person name="Islam M.K."/>
            <person name="Roy D.K."/>
            <person name="Haider R."/>
            <person name="Moosa M.M."/>
            <person name="Elias S.M."/>
            <person name="Hasan A.M."/>
            <person name="Jahan S."/>
            <person name="Shafiuddin M."/>
            <person name="Mahmood N."/>
            <person name="Shommy N.S."/>
        </authorList>
    </citation>
    <scope>NUCLEOTIDE SEQUENCE [LARGE SCALE GENOMIC DNA]</scope>
    <source>
        <strain evidence="2">cv. O-4</strain>
    </source>
</reference>
<keyword evidence="2" id="KW-1185">Reference proteome</keyword>
<accession>A0A1R3KEU9</accession>
<evidence type="ECO:0000313" key="2">
    <source>
        <dbReference type="Proteomes" id="UP000187203"/>
    </source>
</evidence>
<comment type="caution">
    <text evidence="1">The sequence shown here is derived from an EMBL/GenBank/DDBJ whole genome shotgun (WGS) entry which is preliminary data.</text>
</comment>
<dbReference type="Proteomes" id="UP000187203">
    <property type="component" value="Unassembled WGS sequence"/>
</dbReference>
<dbReference type="AlphaFoldDB" id="A0A1R3KEU9"/>
<protein>
    <submittedName>
        <fullName evidence="1">Uncharacterized protein</fullName>
    </submittedName>
</protein>